<comment type="function">
    <text evidence="7">Catalyzes the transfer of the enolpyruvyl moiety of phosphoenolpyruvate (PEP) to the 5-hydroxyl of shikimate-3-phosphate (S3P) to produce enolpyruvyl shikimate-3-phosphate and inorganic phosphate.</text>
</comment>
<comment type="subunit">
    <text evidence="7">Monomer.</text>
</comment>
<dbReference type="InterPro" id="IPR023193">
    <property type="entry name" value="EPSP_synthase_CS"/>
</dbReference>
<dbReference type="OrthoDB" id="43788at2157"/>
<evidence type="ECO:0000313" key="10">
    <source>
        <dbReference type="Proteomes" id="UP000005741"/>
    </source>
</evidence>
<evidence type="ECO:0000313" key="9">
    <source>
        <dbReference type="EMBL" id="EHQ35458.1"/>
    </source>
</evidence>
<feature type="active site" description="Proton acceptor" evidence="7">
    <location>
        <position position="320"/>
    </location>
</feature>
<feature type="binding site" evidence="7">
    <location>
        <position position="31"/>
    </location>
    <ligand>
        <name>3-phosphoshikimate</name>
        <dbReference type="ChEBI" id="CHEBI:145989"/>
    </ligand>
</feature>
<dbReference type="InterPro" id="IPR006264">
    <property type="entry name" value="EPSP_synthase"/>
</dbReference>
<keyword evidence="5 7" id="KW-0057">Aromatic amino acid biosynthesis</keyword>
<dbReference type="Proteomes" id="UP000005741">
    <property type="component" value="Chromosome"/>
</dbReference>
<dbReference type="InterPro" id="IPR013792">
    <property type="entry name" value="RNA3'P_cycl/enolpyr_Trfase_a/b"/>
</dbReference>
<dbReference type="AlphaFoldDB" id="H1Z1Z1"/>
<name>H1Z1Z1_9EURY</name>
<dbReference type="PANTHER" id="PTHR21090">
    <property type="entry name" value="AROM/DEHYDROQUINATE SYNTHASE"/>
    <property type="match status" value="1"/>
</dbReference>
<proteinExistence type="inferred from homology"/>
<feature type="binding site" evidence="7">
    <location>
        <position position="176"/>
    </location>
    <ligand>
        <name>3-phosphoshikimate</name>
        <dbReference type="ChEBI" id="CHEBI:145989"/>
    </ligand>
</feature>
<dbReference type="GO" id="GO:0009073">
    <property type="term" value="P:aromatic amino acid family biosynthetic process"/>
    <property type="evidence" value="ECO:0007669"/>
    <property type="project" value="UniProtKB-KW"/>
</dbReference>
<protein>
    <recommendedName>
        <fullName evidence="7">3-phosphoshikimate 1-carboxyvinyltransferase</fullName>
        <ecNumber evidence="7">2.5.1.19</ecNumber>
    </recommendedName>
    <alternativeName>
        <fullName evidence="7">5-enolpyruvylshikimate-3-phosphate synthase</fullName>
        <shortName evidence="7">EPSP synthase</shortName>
        <shortName evidence="7">EPSPS</shortName>
    </alternativeName>
</protein>
<dbReference type="HOGENOM" id="CLU_024321_0_0_2"/>
<dbReference type="InParanoid" id="H1Z1Z1"/>
<dbReference type="HAMAP" id="MF_00210">
    <property type="entry name" value="EPSP_synth"/>
    <property type="match status" value="1"/>
</dbReference>
<dbReference type="GO" id="GO:0009423">
    <property type="term" value="P:chorismate biosynthetic process"/>
    <property type="evidence" value="ECO:0007669"/>
    <property type="project" value="UniProtKB-UniRule"/>
</dbReference>
<evidence type="ECO:0000256" key="7">
    <source>
        <dbReference type="HAMAP-Rule" id="MF_00210"/>
    </source>
</evidence>
<comment type="catalytic activity">
    <reaction evidence="6">
        <text>3-phosphoshikimate + phosphoenolpyruvate = 5-O-(1-carboxyvinyl)-3-phosphoshikimate + phosphate</text>
        <dbReference type="Rhea" id="RHEA:21256"/>
        <dbReference type="ChEBI" id="CHEBI:43474"/>
        <dbReference type="ChEBI" id="CHEBI:57701"/>
        <dbReference type="ChEBI" id="CHEBI:58702"/>
        <dbReference type="ChEBI" id="CHEBI:145989"/>
        <dbReference type="EC" id="2.5.1.19"/>
    </reaction>
    <physiologicalReaction direction="left-to-right" evidence="6">
        <dbReference type="Rhea" id="RHEA:21257"/>
    </physiologicalReaction>
</comment>
<keyword evidence="4 7" id="KW-0808">Transferase</keyword>
<feature type="binding site" evidence="7">
    <location>
        <position position="203"/>
    </location>
    <ligand>
        <name>3-phosphoshikimate</name>
        <dbReference type="ChEBI" id="CHEBI:145989"/>
    </ligand>
</feature>
<dbReference type="RefSeq" id="WP_004077211.1">
    <property type="nucleotide sequence ID" value="NZ_CM001436.1"/>
</dbReference>
<keyword evidence="3 7" id="KW-0028">Amino-acid biosynthesis</keyword>
<keyword evidence="10" id="KW-1185">Reference proteome</keyword>
<dbReference type="PIRSF" id="PIRSF000505">
    <property type="entry name" value="EPSPS"/>
    <property type="match status" value="1"/>
</dbReference>
<feature type="domain" description="Enolpyruvate transferase" evidence="8">
    <location>
        <begin position="17"/>
        <end position="426"/>
    </location>
</feature>
<dbReference type="InterPro" id="IPR036968">
    <property type="entry name" value="Enolpyruvate_Tfrase_sf"/>
</dbReference>
<dbReference type="SUPFAM" id="SSF55205">
    <property type="entry name" value="EPT/RTPC-like"/>
    <property type="match status" value="1"/>
</dbReference>
<feature type="binding site" evidence="7">
    <location>
        <position position="320"/>
    </location>
    <ligand>
        <name>3-phosphoshikimate</name>
        <dbReference type="ChEBI" id="CHEBI:145989"/>
    </ligand>
</feature>
<feature type="binding site" evidence="7">
    <location>
        <position position="343"/>
    </location>
    <ligand>
        <name>3-phosphoshikimate</name>
        <dbReference type="ChEBI" id="CHEBI:145989"/>
    </ligand>
</feature>
<keyword evidence="7" id="KW-0963">Cytoplasm</keyword>
<comment type="subcellular location">
    <subcellularLocation>
        <location evidence="7">Cytoplasm</location>
    </subcellularLocation>
</comment>
<dbReference type="GO" id="GO:0005737">
    <property type="term" value="C:cytoplasm"/>
    <property type="evidence" value="ECO:0007669"/>
    <property type="project" value="UniProtKB-SubCell"/>
</dbReference>
<organism evidence="9 10">
    <name type="scientific">Methanoplanus limicola DSM 2279</name>
    <dbReference type="NCBI Taxonomy" id="937775"/>
    <lineage>
        <taxon>Archaea</taxon>
        <taxon>Methanobacteriati</taxon>
        <taxon>Methanobacteriota</taxon>
        <taxon>Stenosarchaea group</taxon>
        <taxon>Methanomicrobia</taxon>
        <taxon>Methanomicrobiales</taxon>
        <taxon>Methanomicrobiaceae</taxon>
        <taxon>Methanoplanus</taxon>
    </lineage>
</organism>
<dbReference type="GO" id="GO:0003866">
    <property type="term" value="F:3-phosphoshikimate 1-carboxyvinyltransferase activity"/>
    <property type="evidence" value="ECO:0007669"/>
    <property type="project" value="UniProtKB-UniRule"/>
</dbReference>
<comment type="similarity">
    <text evidence="2 7">Belongs to the EPSP synthase family.</text>
</comment>
<dbReference type="InterPro" id="IPR001986">
    <property type="entry name" value="Enolpyruvate_Tfrase_dom"/>
</dbReference>
<evidence type="ECO:0000256" key="1">
    <source>
        <dbReference type="ARBA" id="ARBA00004811"/>
    </source>
</evidence>
<dbReference type="Pfam" id="PF00275">
    <property type="entry name" value="EPSP_synthase"/>
    <property type="match status" value="1"/>
</dbReference>
<feature type="binding site" evidence="7">
    <location>
        <position position="30"/>
    </location>
    <ligand>
        <name>phosphoenolpyruvate</name>
        <dbReference type="ChEBI" id="CHEBI:58702"/>
    </ligand>
</feature>
<feature type="binding site" evidence="7">
    <location>
        <position position="347"/>
    </location>
    <ligand>
        <name>3-phosphoshikimate</name>
        <dbReference type="ChEBI" id="CHEBI:145989"/>
    </ligand>
</feature>
<dbReference type="NCBIfam" id="TIGR01356">
    <property type="entry name" value="aroA"/>
    <property type="match status" value="1"/>
</dbReference>
<evidence type="ECO:0000256" key="3">
    <source>
        <dbReference type="ARBA" id="ARBA00022605"/>
    </source>
</evidence>
<dbReference type="PATRIC" id="fig|937775.9.peg.1532"/>
<dbReference type="EMBL" id="CM001436">
    <property type="protein sequence ID" value="EHQ35458.1"/>
    <property type="molecule type" value="Genomic_DNA"/>
</dbReference>
<feature type="binding site" evidence="7">
    <location>
        <position position="35"/>
    </location>
    <ligand>
        <name>3-phosphoshikimate</name>
        <dbReference type="ChEBI" id="CHEBI:145989"/>
    </ligand>
</feature>
<evidence type="ECO:0000256" key="6">
    <source>
        <dbReference type="ARBA" id="ARBA00044633"/>
    </source>
</evidence>
<feature type="binding site" evidence="7">
    <location>
        <position position="351"/>
    </location>
    <ligand>
        <name>phosphoenolpyruvate</name>
        <dbReference type="ChEBI" id="CHEBI:58702"/>
    </ligand>
</feature>
<dbReference type="UniPathway" id="UPA00053">
    <property type="reaction ID" value="UER00089"/>
</dbReference>
<feature type="binding site" evidence="7">
    <location>
        <position position="102"/>
    </location>
    <ligand>
        <name>phosphoenolpyruvate</name>
        <dbReference type="ChEBI" id="CHEBI:58702"/>
    </ligand>
</feature>
<comment type="pathway">
    <text evidence="1">Metabolic intermediate biosynthesis; chorismate biosynthesis; chorismate from D-erythrose 4-phosphate and phosphoenolpyruvate: step 6/7.</text>
</comment>
<feature type="binding site" evidence="7">
    <location>
        <position position="30"/>
    </location>
    <ligand>
        <name>3-phosphoshikimate</name>
        <dbReference type="ChEBI" id="CHEBI:145989"/>
    </ligand>
</feature>
<dbReference type="STRING" id="937775.Metlim_1349"/>
<feature type="binding site" evidence="7">
    <location>
        <position position="175"/>
    </location>
    <ligand>
        <name>3-phosphoshikimate</name>
        <dbReference type="ChEBI" id="CHEBI:145989"/>
    </ligand>
</feature>
<dbReference type="CDD" id="cd01556">
    <property type="entry name" value="EPSP_synthase"/>
    <property type="match status" value="1"/>
</dbReference>
<feature type="binding site" evidence="7">
    <location>
        <position position="417"/>
    </location>
    <ligand>
        <name>phosphoenolpyruvate</name>
        <dbReference type="ChEBI" id="CHEBI:58702"/>
    </ligand>
</feature>
<evidence type="ECO:0000256" key="5">
    <source>
        <dbReference type="ARBA" id="ARBA00023141"/>
    </source>
</evidence>
<dbReference type="FunCoup" id="H1Z1Z1">
    <property type="interactions" value="134"/>
</dbReference>
<dbReference type="PROSITE" id="PS00885">
    <property type="entry name" value="EPSP_SYNTHASE_2"/>
    <property type="match status" value="1"/>
</dbReference>
<dbReference type="EC" id="2.5.1.19" evidence="7"/>
<evidence type="ECO:0000256" key="2">
    <source>
        <dbReference type="ARBA" id="ARBA00009948"/>
    </source>
</evidence>
<gene>
    <name evidence="7" type="primary">aroA</name>
    <name evidence="9" type="ORF">Metlim_1349</name>
</gene>
<reference evidence="9 10" key="1">
    <citation type="submission" date="2011-10" db="EMBL/GenBank/DDBJ databases">
        <title>The Improved High-Quality Draft genome of Methanoplanus limicola DSM 2279.</title>
        <authorList>
            <consortium name="US DOE Joint Genome Institute (JGI-PGF)"/>
            <person name="Lucas S."/>
            <person name="Copeland A."/>
            <person name="Lapidus A."/>
            <person name="Glavina del Rio T."/>
            <person name="Dalin E."/>
            <person name="Tice H."/>
            <person name="Bruce D."/>
            <person name="Goodwin L."/>
            <person name="Pitluck S."/>
            <person name="Peters L."/>
            <person name="Mikhailova N."/>
            <person name="Lu M."/>
            <person name="Kyrpides N."/>
            <person name="Mavromatis K."/>
            <person name="Ivanova N."/>
            <person name="Markowitz V."/>
            <person name="Cheng J.-F."/>
            <person name="Hugenholtz P."/>
            <person name="Woyke T."/>
            <person name="Wu D."/>
            <person name="Wirth R."/>
            <person name="Brambilla E.-M."/>
            <person name="Klenk H.-P."/>
            <person name="Eisen J.A."/>
        </authorList>
    </citation>
    <scope>NUCLEOTIDE SEQUENCE [LARGE SCALE GENOMIC DNA]</scope>
    <source>
        <strain evidence="9 10">DSM 2279</strain>
    </source>
</reference>
<dbReference type="GO" id="GO:0008652">
    <property type="term" value="P:amino acid biosynthetic process"/>
    <property type="evidence" value="ECO:0007669"/>
    <property type="project" value="UniProtKB-KW"/>
</dbReference>
<feature type="binding site" evidence="7">
    <location>
        <position position="392"/>
    </location>
    <ligand>
        <name>phosphoenolpyruvate</name>
        <dbReference type="ChEBI" id="CHEBI:58702"/>
    </ligand>
</feature>
<feature type="binding site" evidence="7">
    <location>
        <position position="130"/>
    </location>
    <ligand>
        <name>phosphoenolpyruvate</name>
        <dbReference type="ChEBI" id="CHEBI:58702"/>
    </ligand>
</feature>
<sequence length="434" mass="45913">MLWKGGGVNTGLKIKKAGTVDVEFRAPPSKSYTHRALICAALAEGESFIGNPLDSEDIDVTVNALIRLGISCRKIKDGIAVEGCGGVFPDVGEVIIDCRNSGTTLRLLSTLALLSPGRVTLTGTKRMKERPIGDLADAIKQAGGDVIFIEKDGFPPLRISGSLSGGRVIVDASKSSQYVSSLMLTGPYSDHPMNIMPKGSIASKPYLRITADVMRSFGIVPADVSNGSITIPQDVYSPSDYAVEGDYSSASYLFAVAAVCGGRVRVNNLNPHSLQGDRAFLGMLKDMGCDIDLNSGEDYVVAECRKGLKGIEVDMSGSPDVIQTLAAVALFADSPTTIHGVGNLKYKESDRIQAVIDMAEACGGRAEAGDGSVTIYPAEFRECLIDPADDHRTAMSAAVIGLGAGGVEIKNPECVSKSYPEFFTELRRAGLLHE</sequence>
<feature type="binding site" evidence="7">
    <location>
        <position position="177"/>
    </location>
    <ligand>
        <name>3-phosphoshikimate</name>
        <dbReference type="ChEBI" id="CHEBI:145989"/>
    </ligand>
</feature>
<dbReference type="PANTHER" id="PTHR21090:SF5">
    <property type="entry name" value="PENTAFUNCTIONAL AROM POLYPEPTIDE"/>
    <property type="match status" value="1"/>
</dbReference>
<evidence type="ECO:0000259" key="8">
    <source>
        <dbReference type="Pfam" id="PF00275"/>
    </source>
</evidence>
<feature type="binding site" evidence="7">
    <location>
        <position position="177"/>
    </location>
    <ligand>
        <name>phosphoenolpyruvate</name>
        <dbReference type="ChEBI" id="CHEBI:58702"/>
    </ligand>
</feature>
<accession>H1Z1Z1</accession>
<evidence type="ECO:0000256" key="4">
    <source>
        <dbReference type="ARBA" id="ARBA00022679"/>
    </source>
</evidence>
<dbReference type="Gene3D" id="3.65.10.10">
    <property type="entry name" value="Enolpyruvate transferase domain"/>
    <property type="match status" value="2"/>
</dbReference>